<organism evidence="5 6">
    <name type="scientific">Polaromonas jejuensis</name>
    <dbReference type="NCBI Taxonomy" id="457502"/>
    <lineage>
        <taxon>Bacteria</taxon>
        <taxon>Pseudomonadati</taxon>
        <taxon>Pseudomonadota</taxon>
        <taxon>Betaproteobacteria</taxon>
        <taxon>Burkholderiales</taxon>
        <taxon>Comamonadaceae</taxon>
        <taxon>Polaromonas</taxon>
    </lineage>
</organism>
<evidence type="ECO:0000313" key="5">
    <source>
        <dbReference type="EMBL" id="MFC5520517.1"/>
    </source>
</evidence>
<evidence type="ECO:0000256" key="1">
    <source>
        <dbReference type="ARBA" id="ARBA00013064"/>
    </source>
</evidence>
<accession>A0ABW0Q9W1</accession>
<reference evidence="6" key="1">
    <citation type="journal article" date="2019" name="Int. J. Syst. Evol. Microbiol.">
        <title>The Global Catalogue of Microorganisms (GCM) 10K type strain sequencing project: providing services to taxonomists for standard genome sequencing and annotation.</title>
        <authorList>
            <consortium name="The Broad Institute Genomics Platform"/>
            <consortium name="The Broad Institute Genome Sequencing Center for Infectious Disease"/>
            <person name="Wu L."/>
            <person name="Ma J."/>
        </authorList>
    </citation>
    <scope>NUCLEOTIDE SEQUENCE [LARGE SCALE GENOMIC DNA]</scope>
    <source>
        <strain evidence="6">CGMCC 4.7277</strain>
    </source>
</reference>
<dbReference type="PANTHER" id="PTHR11717">
    <property type="entry name" value="LOW MOLECULAR WEIGHT PROTEIN TYROSINE PHOSPHATASE"/>
    <property type="match status" value="1"/>
</dbReference>
<dbReference type="SMART" id="SM00226">
    <property type="entry name" value="LMWPc"/>
    <property type="match status" value="1"/>
</dbReference>
<feature type="domain" description="Phosphotyrosine protein phosphatase I" evidence="4">
    <location>
        <begin position="27"/>
        <end position="172"/>
    </location>
</feature>
<dbReference type="EC" id="3.1.3.48" evidence="1"/>
<feature type="chain" id="PRO_5046046188" description="protein-tyrosine-phosphatase" evidence="3">
    <location>
        <begin position="24"/>
        <end position="180"/>
    </location>
</feature>
<proteinExistence type="predicted"/>
<dbReference type="SUPFAM" id="SSF52788">
    <property type="entry name" value="Phosphotyrosine protein phosphatases I"/>
    <property type="match status" value="1"/>
</dbReference>
<evidence type="ECO:0000259" key="4">
    <source>
        <dbReference type="SMART" id="SM00226"/>
    </source>
</evidence>
<keyword evidence="3" id="KW-0732">Signal</keyword>
<comment type="caution">
    <text evidence="5">The sequence shown here is derived from an EMBL/GenBank/DDBJ whole genome shotgun (WGS) entry which is preliminary data.</text>
</comment>
<evidence type="ECO:0000256" key="2">
    <source>
        <dbReference type="ARBA" id="ARBA00051722"/>
    </source>
</evidence>
<dbReference type="InterPro" id="IPR023485">
    <property type="entry name" value="Ptyr_pPase"/>
</dbReference>
<dbReference type="Proteomes" id="UP001596084">
    <property type="component" value="Unassembled WGS sequence"/>
</dbReference>
<dbReference type="InterPro" id="IPR050438">
    <property type="entry name" value="LMW_PTPase"/>
</dbReference>
<dbReference type="EMBL" id="JBHSMX010000011">
    <property type="protein sequence ID" value="MFC5520517.1"/>
    <property type="molecule type" value="Genomic_DNA"/>
</dbReference>
<dbReference type="PANTHER" id="PTHR11717:SF31">
    <property type="entry name" value="LOW MOLECULAR WEIGHT PROTEIN-TYROSINE-PHOSPHATASE ETP-RELATED"/>
    <property type="match status" value="1"/>
</dbReference>
<dbReference type="InterPro" id="IPR036196">
    <property type="entry name" value="Ptyr_pPase_sf"/>
</dbReference>
<evidence type="ECO:0000313" key="6">
    <source>
        <dbReference type="Proteomes" id="UP001596084"/>
    </source>
</evidence>
<gene>
    <name evidence="5" type="ORF">ACFPP7_06260</name>
</gene>
<protein>
    <recommendedName>
        <fullName evidence="1">protein-tyrosine-phosphatase</fullName>
        <ecNumber evidence="1">3.1.3.48</ecNumber>
    </recommendedName>
</protein>
<feature type="signal peptide" evidence="3">
    <location>
        <begin position="1"/>
        <end position="23"/>
    </location>
</feature>
<dbReference type="Pfam" id="PF01451">
    <property type="entry name" value="LMWPc"/>
    <property type="match status" value="1"/>
</dbReference>
<dbReference type="Gene3D" id="3.40.50.2300">
    <property type="match status" value="1"/>
</dbReference>
<name>A0ABW0Q9W1_9BURK</name>
<dbReference type="RefSeq" id="WP_068831354.1">
    <property type="nucleotide sequence ID" value="NZ_JBHSMX010000011.1"/>
</dbReference>
<evidence type="ECO:0000256" key="3">
    <source>
        <dbReference type="SAM" id="SignalP"/>
    </source>
</evidence>
<sequence length="180" mass="19671">MKKNWFSFVASGVLLALSVSASADEPTKIAFVDTGNTGRSVTAEALANSVIGEKKLHIAVISRAVDMDPFDVMPETNAATLLKKHGLDVSAHRAVQLTSNDVHHADVILTMTGKHKNKLVELFPEAKTKTFTMSEYVTGESKDIADAWGKPMEVYEQMFAQVNQYIVPVLEKKLPKKPAS</sequence>
<keyword evidence="6" id="KW-1185">Reference proteome</keyword>
<comment type="catalytic activity">
    <reaction evidence="2">
        <text>O-phospho-L-tyrosyl-[protein] + H2O = L-tyrosyl-[protein] + phosphate</text>
        <dbReference type="Rhea" id="RHEA:10684"/>
        <dbReference type="Rhea" id="RHEA-COMP:10136"/>
        <dbReference type="Rhea" id="RHEA-COMP:20101"/>
        <dbReference type="ChEBI" id="CHEBI:15377"/>
        <dbReference type="ChEBI" id="CHEBI:43474"/>
        <dbReference type="ChEBI" id="CHEBI:46858"/>
        <dbReference type="ChEBI" id="CHEBI:61978"/>
        <dbReference type="EC" id="3.1.3.48"/>
    </reaction>
</comment>